<dbReference type="Proteomes" id="UP000324800">
    <property type="component" value="Unassembled WGS sequence"/>
</dbReference>
<feature type="compositionally biased region" description="Polar residues" evidence="1">
    <location>
        <begin position="508"/>
        <end position="519"/>
    </location>
</feature>
<organism evidence="2 3">
    <name type="scientific">Streblomastix strix</name>
    <dbReference type="NCBI Taxonomy" id="222440"/>
    <lineage>
        <taxon>Eukaryota</taxon>
        <taxon>Metamonada</taxon>
        <taxon>Preaxostyla</taxon>
        <taxon>Oxymonadida</taxon>
        <taxon>Streblomastigidae</taxon>
        <taxon>Streblomastix</taxon>
    </lineage>
</organism>
<evidence type="ECO:0000313" key="3">
    <source>
        <dbReference type="Proteomes" id="UP000324800"/>
    </source>
</evidence>
<dbReference type="EMBL" id="SNRW01015083">
    <property type="protein sequence ID" value="KAA6370766.1"/>
    <property type="molecule type" value="Genomic_DNA"/>
</dbReference>
<accession>A0A5J4UJ03</accession>
<name>A0A5J4UJ03_9EUKA</name>
<reference evidence="2 3" key="1">
    <citation type="submission" date="2019-03" db="EMBL/GenBank/DDBJ databases">
        <title>Single cell metagenomics reveals metabolic interactions within the superorganism composed of flagellate Streblomastix strix and complex community of Bacteroidetes bacteria on its surface.</title>
        <authorList>
            <person name="Treitli S.C."/>
            <person name="Kolisko M."/>
            <person name="Husnik F."/>
            <person name="Keeling P."/>
            <person name="Hampl V."/>
        </authorList>
    </citation>
    <scope>NUCLEOTIDE SEQUENCE [LARGE SCALE GENOMIC DNA]</scope>
    <source>
        <strain evidence="2">ST1C</strain>
    </source>
</reference>
<dbReference type="AlphaFoldDB" id="A0A5J4UJ03"/>
<evidence type="ECO:0000313" key="2">
    <source>
        <dbReference type="EMBL" id="KAA6370766.1"/>
    </source>
</evidence>
<sequence>MSWGYFVDIGRHGIWLNLPWLIATTFLRDYLYNPLRSRANLLFETVVPVQWVQSIQTCANCSCMSELEDQDNATPKSARPMPEKTKDGDVLRIFGSQKPALRTDSSSSAQQKANMEQDDDDLVEISDDKMNSIQLSIAYSERTGKIYVFDKGNIVAEVRRSGFYDEYGSKFDMGQFQFDHPQEGIDWLASINADVQNLIKGDISKGSQYQFPEQLQESIAENGNSLEQVDLAMRKIKRRRLDEDNAITTQIVDIPAQQHTSTPAQQHIATAIQQVPLYQLPVSSSNQLQTQFDEELKKYASYQSKDEEVAAKKLVQMLEGICQSDMKSFDPSMFAMTPMDRQILLNKVRWKLANKIWKVPNVSPPVYQERSVVIRNAVEDAGSLQHVFLDLMFQIALGRSDQLMDKVVDGYKLALLTTGDAQRIRENTTGGTFNKPDKSEILSETTKQKLNEQRKIKKANFNIPRSGSSRISQSERVSQNWNNQRPVQGFQKQRKAVQGGQKGFKTNFKWNNNNQSQPLKNEDESIGKEDHF</sequence>
<gene>
    <name evidence="2" type="ORF">EZS28_033707</name>
</gene>
<feature type="region of interest" description="Disordered" evidence="1">
    <location>
        <begin position="464"/>
        <end position="532"/>
    </location>
</feature>
<proteinExistence type="predicted"/>
<comment type="caution">
    <text evidence="2">The sequence shown here is derived from an EMBL/GenBank/DDBJ whole genome shotgun (WGS) entry which is preliminary data.</text>
</comment>
<evidence type="ECO:0000256" key="1">
    <source>
        <dbReference type="SAM" id="MobiDB-lite"/>
    </source>
</evidence>
<feature type="compositionally biased region" description="Polar residues" evidence="1">
    <location>
        <begin position="464"/>
        <end position="486"/>
    </location>
</feature>
<protein>
    <submittedName>
        <fullName evidence="2">Uncharacterized protein</fullName>
    </submittedName>
</protein>
<feature type="compositionally biased region" description="Basic and acidic residues" evidence="1">
    <location>
        <begin position="520"/>
        <end position="532"/>
    </location>
</feature>